<dbReference type="EMBL" id="FPKW01000004">
    <property type="protein sequence ID" value="SFZ92993.1"/>
    <property type="molecule type" value="Genomic_DNA"/>
</dbReference>
<dbReference type="STRING" id="1612149.SAMN05216324_10478"/>
<evidence type="ECO:0000313" key="2">
    <source>
        <dbReference type="EMBL" id="SFZ92993.1"/>
    </source>
</evidence>
<dbReference type="OrthoDB" id="958025at2"/>
<dbReference type="RefSeq" id="WP_072408569.1">
    <property type="nucleotide sequence ID" value="NZ_FPKW01000004.1"/>
</dbReference>
<dbReference type="Proteomes" id="UP000182034">
    <property type="component" value="Unassembled WGS sequence"/>
</dbReference>
<gene>
    <name evidence="2" type="ORF">SAMN05216324_10478</name>
</gene>
<dbReference type="Pfam" id="PF19994">
    <property type="entry name" value="GASH"/>
    <property type="match status" value="1"/>
</dbReference>
<protein>
    <recommendedName>
        <fullName evidence="1">GTPase-associated system helical domain-containing protein</fullName>
    </recommendedName>
</protein>
<dbReference type="InterPro" id="IPR045523">
    <property type="entry name" value="GASH"/>
</dbReference>
<evidence type="ECO:0000313" key="3">
    <source>
        <dbReference type="Proteomes" id="UP000182034"/>
    </source>
</evidence>
<evidence type="ECO:0000259" key="1">
    <source>
        <dbReference type="Pfam" id="PF19994"/>
    </source>
</evidence>
<feature type="domain" description="GTPase-associated system helical" evidence="1">
    <location>
        <begin position="6"/>
        <end position="427"/>
    </location>
</feature>
<dbReference type="AlphaFoldDB" id="A0A1K2IKM6"/>
<name>A0A1K2IKM6_9FLAO</name>
<sequence length="433" mass="48767">MKENILQTFLNKQFIKTSEVTNIESLKKAVAVVKKLLIAKKHLIIPYTLVALDPQISEKDPVVAEVETVIIKNWPTFKNSTSTDDKATTYIRIVILEALSEIASDEKLGAIIWLTGRNVVSYYQLQKEQEPLSELLIDIGTLFEQNSRKYWEISKPTIENIQELTIALPELKSNKVDDKTLTNNLYKASIYTGWANGAGAGVPGENPSYASHGNWEWEKSFSQKAGAAITELINSAIINQDQSLTSISEGIQTSINEYFVQFKDFFEDASLMINQSSEATNKRGNLLWWKQTLYSPSLNISYRKQNEIKNAMGMAYDLSQLIGLMYPESVNYLLREALRDMYGEHVDTPKTFDFWIEKAKAEAEAGKSLLKDLVDSSSNRKTLSTAVANILHNNLENNLTQETGIDSAQEISLSDLAVWILQDFQAKKISSQK</sequence>
<reference evidence="3" key="1">
    <citation type="submission" date="2016-10" db="EMBL/GenBank/DDBJ databases">
        <authorList>
            <person name="Varghese N."/>
            <person name="Submissions S."/>
        </authorList>
    </citation>
    <scope>NUCLEOTIDE SEQUENCE [LARGE SCALE GENOMIC DNA]</scope>
    <source>
        <strain evidence="3">SUR2</strain>
    </source>
</reference>
<keyword evidence="3" id="KW-1185">Reference proteome</keyword>
<organism evidence="2 3">
    <name type="scientific">Chryseobacterium limigenitum</name>
    <dbReference type="NCBI Taxonomy" id="1612149"/>
    <lineage>
        <taxon>Bacteria</taxon>
        <taxon>Pseudomonadati</taxon>
        <taxon>Bacteroidota</taxon>
        <taxon>Flavobacteriia</taxon>
        <taxon>Flavobacteriales</taxon>
        <taxon>Weeksellaceae</taxon>
        <taxon>Chryseobacterium group</taxon>
        <taxon>Chryseobacterium</taxon>
    </lineage>
</organism>
<accession>A0A1K2IKM6</accession>
<proteinExistence type="predicted"/>